<organism evidence="12">
    <name type="scientific">Lutzomyia longipalpis</name>
    <name type="common">Sand fly</name>
    <dbReference type="NCBI Taxonomy" id="7200"/>
    <lineage>
        <taxon>Eukaryota</taxon>
        <taxon>Metazoa</taxon>
        <taxon>Ecdysozoa</taxon>
        <taxon>Arthropoda</taxon>
        <taxon>Hexapoda</taxon>
        <taxon>Insecta</taxon>
        <taxon>Pterygota</taxon>
        <taxon>Neoptera</taxon>
        <taxon>Endopterygota</taxon>
        <taxon>Diptera</taxon>
        <taxon>Nematocera</taxon>
        <taxon>Psychodoidea</taxon>
        <taxon>Psychodidae</taxon>
        <taxon>Lutzomyia</taxon>
        <taxon>Lutzomyia</taxon>
    </lineage>
</organism>
<reference evidence="12" key="1">
    <citation type="journal article" date="2020" name="BMC">
        <title>Leishmania infection induces a limited differential gene expression in the sand fly midgut.</title>
        <authorList>
            <person name="Coutinho-Abreu I.V."/>
            <person name="Serafim T.D."/>
            <person name="Meneses C."/>
            <person name="Kamhawi S."/>
            <person name="Oliveira F."/>
            <person name="Valenzuela J.G."/>
        </authorList>
    </citation>
    <scope>NUCLEOTIDE SEQUENCE</scope>
    <source>
        <strain evidence="12">Jacobina</strain>
        <tissue evidence="12">Midgut</tissue>
    </source>
</reference>
<keyword evidence="9 11" id="KW-0472">Membrane</keyword>
<evidence type="ECO:0000256" key="10">
    <source>
        <dbReference type="ARBA" id="ARBA00038466"/>
    </source>
</evidence>
<evidence type="ECO:0000313" key="12">
    <source>
        <dbReference type="EMBL" id="MBC1172196.1"/>
    </source>
</evidence>
<feature type="transmembrane region" description="Helical" evidence="11">
    <location>
        <begin position="265"/>
        <end position="287"/>
    </location>
</feature>
<feature type="transmembrane region" description="Helical" evidence="11">
    <location>
        <begin position="26"/>
        <end position="47"/>
    </location>
</feature>
<keyword evidence="7 11" id="KW-0256">Endoplasmic reticulum</keyword>
<evidence type="ECO:0000256" key="9">
    <source>
        <dbReference type="ARBA" id="ARBA00023136"/>
    </source>
</evidence>
<feature type="transmembrane region" description="Helical" evidence="11">
    <location>
        <begin position="76"/>
        <end position="95"/>
    </location>
</feature>
<dbReference type="PANTHER" id="PTHR22760:SF3">
    <property type="entry name" value="GPI MANNOSYLTRANSFERASE 4"/>
    <property type="match status" value="1"/>
</dbReference>
<sequence>MRLLMLGSSYVMLVFGTRTFSNTVEMILVAILLCFVSECMLLSNTVIKQTEILYDKYQEATKIVEKVKIFKLKSALPAHSFNRCFLIASLCVVGVFNRPTFLFFGMPIVFFWLLRGLGTKTITFLDFNVRVGLFVLSAVPALLLCTLVDSLYFGYLTLEEVEKLDIGINNFVFTPLNFIRYNINPSNTALHGIHPWYLHVLVNIPLLFNVLGIVAITSAIVFLFRFSRGEYSSLPRAQSIVGLMTVACVTPTILLSLINHQEPRFLIPVLLPIVLLHAPKFHSGFFYENPFRLRNALTEFIYEKFLSVEASKRYLKVWYIANIVCTLFFGFLHQGGVIQLTNHIAREIDTRGNDVNIHLVTSHIYSVPMSILRIPSSKLLYTNPYNGQKFKREKRFFLYEYGGMEMRMLYKRLKLILDVNELKLVGRKQKYALFLAIPSSLTDDLNMAFYGSNSTLMQHKQVRVFYPHLSTEAMPSAFRRHPCEVNTDFFEIDDTCSAFDKDDAYSVDTILRQFSSVVHQFGLVLYRIEVSRKKV</sequence>
<name>A0A7G3ALS0_LUTLO</name>
<comment type="similarity">
    <text evidence="10">Belongs to the glycosyltransferase 22 family. PIGZ subfamily.</text>
</comment>
<keyword evidence="4 11" id="KW-0328">Glycosyltransferase</keyword>
<evidence type="ECO:0000256" key="4">
    <source>
        <dbReference type="ARBA" id="ARBA00022676"/>
    </source>
</evidence>
<evidence type="ECO:0000256" key="5">
    <source>
        <dbReference type="ARBA" id="ARBA00022679"/>
    </source>
</evidence>
<keyword evidence="5 12" id="KW-0808">Transferase</keyword>
<evidence type="ECO:0000256" key="6">
    <source>
        <dbReference type="ARBA" id="ARBA00022692"/>
    </source>
</evidence>
<dbReference type="VEuPathDB" id="VectorBase:LLONM1_006143"/>
<comment type="subcellular location">
    <subcellularLocation>
        <location evidence="1 11">Endoplasmic reticulum membrane</location>
        <topology evidence="1 11">Multi-pass membrane protein</topology>
    </subcellularLocation>
</comment>
<dbReference type="Pfam" id="PF03901">
    <property type="entry name" value="Glyco_transf_22"/>
    <property type="match status" value="1"/>
</dbReference>
<comment type="pathway">
    <text evidence="2">Glycolipid biosynthesis; glycosylphosphatidylinositol-anchor biosynthesis.</text>
</comment>
<feature type="transmembrane region" description="Helical" evidence="11">
    <location>
        <begin position="101"/>
        <end position="119"/>
    </location>
</feature>
<evidence type="ECO:0000256" key="1">
    <source>
        <dbReference type="ARBA" id="ARBA00004477"/>
    </source>
</evidence>
<dbReference type="GO" id="GO:0000026">
    <property type="term" value="F:alpha-1,2-mannosyltransferase activity"/>
    <property type="evidence" value="ECO:0007669"/>
    <property type="project" value="TreeGrafter"/>
</dbReference>
<evidence type="ECO:0000256" key="7">
    <source>
        <dbReference type="ARBA" id="ARBA00022824"/>
    </source>
</evidence>
<feature type="transmembrane region" description="Helical" evidence="11">
    <location>
        <begin position="206"/>
        <end position="227"/>
    </location>
</feature>
<dbReference type="InterPro" id="IPR005599">
    <property type="entry name" value="GPI_mannosylTrfase"/>
</dbReference>
<dbReference type="AlphaFoldDB" id="A0A7G3ALS0"/>
<evidence type="ECO:0000256" key="8">
    <source>
        <dbReference type="ARBA" id="ARBA00022989"/>
    </source>
</evidence>
<protein>
    <recommendedName>
        <fullName evidence="11">Mannosyltransferase</fullName>
        <ecNumber evidence="11">2.4.1.-</ecNumber>
    </recommendedName>
</protein>
<keyword evidence="6 11" id="KW-0812">Transmembrane</keyword>
<evidence type="ECO:0000256" key="3">
    <source>
        <dbReference type="ARBA" id="ARBA00022502"/>
    </source>
</evidence>
<dbReference type="PANTHER" id="PTHR22760">
    <property type="entry name" value="GLYCOSYLTRANSFERASE"/>
    <property type="match status" value="1"/>
</dbReference>
<dbReference type="EMBL" id="GITU01003493">
    <property type="protein sequence ID" value="MBC1172196.1"/>
    <property type="molecule type" value="Transcribed_RNA"/>
</dbReference>
<keyword evidence="8 11" id="KW-1133">Transmembrane helix</keyword>
<feature type="transmembrane region" description="Helical" evidence="11">
    <location>
        <begin position="239"/>
        <end position="259"/>
    </location>
</feature>
<feature type="transmembrane region" description="Helical" evidence="11">
    <location>
        <begin position="131"/>
        <end position="155"/>
    </location>
</feature>
<dbReference type="GO" id="GO:0005789">
    <property type="term" value="C:endoplasmic reticulum membrane"/>
    <property type="evidence" value="ECO:0007669"/>
    <property type="project" value="UniProtKB-SubCell"/>
</dbReference>
<dbReference type="EC" id="2.4.1.-" evidence="11"/>
<dbReference type="GO" id="GO:0006506">
    <property type="term" value="P:GPI anchor biosynthetic process"/>
    <property type="evidence" value="ECO:0007669"/>
    <property type="project" value="UniProtKB-KW"/>
</dbReference>
<evidence type="ECO:0000256" key="2">
    <source>
        <dbReference type="ARBA" id="ARBA00004687"/>
    </source>
</evidence>
<feature type="transmembrane region" description="Helical" evidence="11">
    <location>
        <begin position="314"/>
        <end position="332"/>
    </location>
</feature>
<accession>A0A7G3ALS0</accession>
<keyword evidence="3" id="KW-0337">GPI-anchor biosynthesis</keyword>
<proteinExistence type="inferred from homology"/>
<evidence type="ECO:0000256" key="11">
    <source>
        <dbReference type="RuleBase" id="RU363075"/>
    </source>
</evidence>